<keyword evidence="3" id="KW-1185">Reference proteome</keyword>
<evidence type="ECO:0000313" key="3">
    <source>
        <dbReference type="Proteomes" id="UP000234881"/>
    </source>
</evidence>
<name>A0A2N5XQL0_9HYPH</name>
<protein>
    <recommendedName>
        <fullName evidence="4">HK97 gp10 family phage protein</fullName>
    </recommendedName>
</protein>
<dbReference type="InterPro" id="IPR010064">
    <property type="entry name" value="HK97-gp10_tail"/>
</dbReference>
<proteinExistence type="predicted"/>
<evidence type="ECO:0008006" key="4">
    <source>
        <dbReference type="Google" id="ProtNLM"/>
    </source>
</evidence>
<organism evidence="2 3">
    <name type="scientific">Cohaesibacter celericrescens</name>
    <dbReference type="NCBI Taxonomy" id="2067669"/>
    <lineage>
        <taxon>Bacteria</taxon>
        <taxon>Pseudomonadati</taxon>
        <taxon>Pseudomonadota</taxon>
        <taxon>Alphaproteobacteria</taxon>
        <taxon>Hyphomicrobiales</taxon>
        <taxon>Cohaesibacteraceae</taxon>
    </lineage>
</organism>
<dbReference type="EMBL" id="PKUQ01000022">
    <property type="protein sequence ID" value="PLW76806.1"/>
    <property type="molecule type" value="Genomic_DNA"/>
</dbReference>
<evidence type="ECO:0000313" key="2">
    <source>
        <dbReference type="EMBL" id="PLW76806.1"/>
    </source>
</evidence>
<accession>A0A2N5XQL0</accession>
<dbReference type="Pfam" id="PF04883">
    <property type="entry name" value="HK97-gp10_like"/>
    <property type="match status" value="1"/>
</dbReference>
<dbReference type="Proteomes" id="UP000234881">
    <property type="component" value="Unassembled WGS sequence"/>
</dbReference>
<gene>
    <name evidence="2" type="ORF">C0081_12145</name>
</gene>
<comment type="caution">
    <text evidence="2">The sequence shown here is derived from an EMBL/GenBank/DDBJ whole genome shotgun (WGS) entry which is preliminary data.</text>
</comment>
<evidence type="ECO:0000256" key="1">
    <source>
        <dbReference type="SAM" id="MobiDB-lite"/>
    </source>
</evidence>
<dbReference type="AlphaFoldDB" id="A0A2N5XQL0"/>
<sequence>MVVSHKWAGTQKAFKQLRRVAPAVSDELNKGLKQNAEEVAEMAHDFAPKVSGDYADSINAKEIEDASGVPKWGVFADWVWRFIEFGTRSGRRGTRANVNGRDRRVYRSHPGNPAQPHLWPAFRAMKRRLKGRTTRSINKAVKKAVRR</sequence>
<dbReference type="OrthoDB" id="8369187at2"/>
<reference evidence="2 3" key="1">
    <citation type="submission" date="2018-01" db="EMBL/GenBank/DDBJ databases">
        <title>The draft genome sequence of Cohaesibacter sp. H1304.</title>
        <authorList>
            <person name="Wang N.-N."/>
            <person name="Du Z.-J."/>
        </authorList>
    </citation>
    <scope>NUCLEOTIDE SEQUENCE [LARGE SCALE GENOMIC DNA]</scope>
    <source>
        <strain evidence="2 3">H1304</strain>
    </source>
</reference>
<feature type="region of interest" description="Disordered" evidence="1">
    <location>
        <begin position="91"/>
        <end position="116"/>
    </location>
</feature>
<dbReference type="RefSeq" id="WP_101534094.1">
    <property type="nucleotide sequence ID" value="NZ_PKUQ01000022.1"/>
</dbReference>